<gene>
    <name evidence="2" type="ORF">pipiens_019275</name>
</gene>
<dbReference type="Proteomes" id="UP001562425">
    <property type="component" value="Unassembled WGS sequence"/>
</dbReference>
<dbReference type="EMBL" id="JBEHCU010001287">
    <property type="protein sequence ID" value="KAL1403634.1"/>
    <property type="molecule type" value="Genomic_DNA"/>
</dbReference>
<evidence type="ECO:0000313" key="3">
    <source>
        <dbReference type="Proteomes" id="UP001562425"/>
    </source>
</evidence>
<feature type="compositionally biased region" description="Basic residues" evidence="1">
    <location>
        <begin position="93"/>
        <end position="103"/>
    </location>
</feature>
<feature type="region of interest" description="Disordered" evidence="1">
    <location>
        <begin position="92"/>
        <end position="111"/>
    </location>
</feature>
<proteinExistence type="predicted"/>
<keyword evidence="3" id="KW-1185">Reference proteome</keyword>
<sequence length="356" mass="40496">MEKGIRFVDVGNPAKSGSDDSDSETGQSAGDSNSDADASSDGTSSNEDTAKDSDSEDEESERETYYTPRDKTIKKSNPSGLIYHKYFNSPIRGKFRSPSKKKPKISENRAPPVEPFKWKATAAYRKQTIDEVEPPSKLEKILDNWPRFKDAVGPTLIDWDYEYRNPQAANQLLSRWESFVPKFIQHAKHCNIADRSGIKLLEKIIQFSMNKCSRDYHIFKLFPTVLKPKRIGKRKLPTILDAQKDHLVHCYSANDIGPIIELSKKKRDLLQPTIIVVGANDTELAQFYVFKDNVFWKSCSFIRCIDLVVKSTTVLGLKFSPVNELVWAFLRTFFYQEEGVENSKSSSVFSLTKALQ</sequence>
<comment type="caution">
    <text evidence="2">The sequence shown here is derived from an EMBL/GenBank/DDBJ whole genome shotgun (WGS) entry which is preliminary data.</text>
</comment>
<accession>A0ABD1DZC8</accession>
<evidence type="ECO:0000256" key="1">
    <source>
        <dbReference type="SAM" id="MobiDB-lite"/>
    </source>
</evidence>
<evidence type="ECO:0000313" key="2">
    <source>
        <dbReference type="EMBL" id="KAL1403634.1"/>
    </source>
</evidence>
<reference evidence="2 3" key="1">
    <citation type="submission" date="2024-05" db="EMBL/GenBank/DDBJ databases">
        <title>Culex pipiens pipiens assembly and annotation.</title>
        <authorList>
            <person name="Alout H."/>
            <person name="Durand T."/>
        </authorList>
    </citation>
    <scope>NUCLEOTIDE SEQUENCE [LARGE SCALE GENOMIC DNA]</scope>
    <source>
        <strain evidence="2">HA-2024</strain>
        <tissue evidence="2">Whole body</tissue>
    </source>
</reference>
<name>A0ABD1DZC8_CULPP</name>
<organism evidence="2 3">
    <name type="scientific">Culex pipiens pipiens</name>
    <name type="common">Northern house mosquito</name>
    <dbReference type="NCBI Taxonomy" id="38569"/>
    <lineage>
        <taxon>Eukaryota</taxon>
        <taxon>Metazoa</taxon>
        <taxon>Ecdysozoa</taxon>
        <taxon>Arthropoda</taxon>
        <taxon>Hexapoda</taxon>
        <taxon>Insecta</taxon>
        <taxon>Pterygota</taxon>
        <taxon>Neoptera</taxon>
        <taxon>Endopterygota</taxon>
        <taxon>Diptera</taxon>
        <taxon>Nematocera</taxon>
        <taxon>Culicoidea</taxon>
        <taxon>Culicidae</taxon>
        <taxon>Culicinae</taxon>
        <taxon>Culicini</taxon>
        <taxon>Culex</taxon>
        <taxon>Culex</taxon>
    </lineage>
</organism>
<feature type="compositionally biased region" description="Low complexity" evidence="1">
    <location>
        <begin position="28"/>
        <end position="46"/>
    </location>
</feature>
<protein>
    <submittedName>
        <fullName evidence="2">Uncharacterized protein</fullName>
    </submittedName>
</protein>
<dbReference type="AlphaFoldDB" id="A0ABD1DZC8"/>
<feature type="compositionally biased region" description="Basic and acidic residues" evidence="1">
    <location>
        <begin position="62"/>
        <end position="73"/>
    </location>
</feature>
<feature type="region of interest" description="Disordered" evidence="1">
    <location>
        <begin position="1"/>
        <end position="77"/>
    </location>
</feature>